<dbReference type="RefSeq" id="WP_206578652.1">
    <property type="nucleotide sequence ID" value="NZ_JAFKCT010000005.1"/>
</dbReference>
<name>A0ABS3C446_9BACT</name>
<proteinExistence type="predicted"/>
<gene>
    <name evidence="1" type="ORF">J0A68_13030</name>
</gene>
<accession>A0ABS3C446</accession>
<dbReference type="EMBL" id="JAFKCT010000005">
    <property type="protein sequence ID" value="MBN7811872.1"/>
    <property type="molecule type" value="Genomic_DNA"/>
</dbReference>
<evidence type="ECO:0000313" key="1">
    <source>
        <dbReference type="EMBL" id="MBN7811872.1"/>
    </source>
</evidence>
<sequence>MIYLAMSLVSLAIIILVAVLFLSKTNTSSNVEMKGDGILLIKHPLNTTKIHLENDLKSWALKRIDLLWRGKAFVLSLQLSNGKTRKIYFRTKTGPILQVIRLLEKSVPDKNTEES</sequence>
<evidence type="ECO:0000313" key="2">
    <source>
        <dbReference type="Proteomes" id="UP000664317"/>
    </source>
</evidence>
<keyword evidence="2" id="KW-1185">Reference proteome</keyword>
<organism evidence="1 2">
    <name type="scientific">Algoriphagus oliviformis</name>
    <dbReference type="NCBI Taxonomy" id="2811231"/>
    <lineage>
        <taxon>Bacteria</taxon>
        <taxon>Pseudomonadati</taxon>
        <taxon>Bacteroidota</taxon>
        <taxon>Cytophagia</taxon>
        <taxon>Cytophagales</taxon>
        <taxon>Cyclobacteriaceae</taxon>
        <taxon>Algoriphagus</taxon>
    </lineage>
</organism>
<evidence type="ECO:0008006" key="3">
    <source>
        <dbReference type="Google" id="ProtNLM"/>
    </source>
</evidence>
<protein>
    <recommendedName>
        <fullName evidence="3">PH domain-containing protein</fullName>
    </recommendedName>
</protein>
<comment type="caution">
    <text evidence="1">The sequence shown here is derived from an EMBL/GenBank/DDBJ whole genome shotgun (WGS) entry which is preliminary data.</text>
</comment>
<reference evidence="1 2" key="1">
    <citation type="submission" date="2021-03" db="EMBL/GenBank/DDBJ databases">
        <title>novel species isolated from a fishpond in China.</title>
        <authorList>
            <person name="Lu H."/>
            <person name="Cai Z."/>
        </authorList>
    </citation>
    <scope>NUCLEOTIDE SEQUENCE [LARGE SCALE GENOMIC DNA]</scope>
    <source>
        <strain evidence="1 2">H41</strain>
    </source>
</reference>
<dbReference type="Proteomes" id="UP000664317">
    <property type="component" value="Unassembled WGS sequence"/>
</dbReference>